<comment type="caution">
    <text evidence="1">The sequence shown here is derived from an EMBL/GenBank/DDBJ whole genome shotgun (WGS) entry which is preliminary data.</text>
</comment>
<keyword evidence="2" id="KW-1185">Reference proteome</keyword>
<gene>
    <name evidence="1" type="ORF">EB796_012299</name>
</gene>
<organism evidence="1 2">
    <name type="scientific">Bugula neritina</name>
    <name type="common">Brown bryozoan</name>
    <name type="synonym">Sertularia neritina</name>
    <dbReference type="NCBI Taxonomy" id="10212"/>
    <lineage>
        <taxon>Eukaryota</taxon>
        <taxon>Metazoa</taxon>
        <taxon>Spiralia</taxon>
        <taxon>Lophotrochozoa</taxon>
        <taxon>Bryozoa</taxon>
        <taxon>Gymnolaemata</taxon>
        <taxon>Cheilostomatida</taxon>
        <taxon>Flustrina</taxon>
        <taxon>Buguloidea</taxon>
        <taxon>Bugulidae</taxon>
        <taxon>Bugula</taxon>
    </lineage>
</organism>
<proteinExistence type="predicted"/>
<sequence length="68" mass="8074">MHIFVVFVLYSFMKEVACMLLTKLIFSSLWYSRRWPKPSRNPIIARNVVCNSQPVLSINSIKISLWHY</sequence>
<evidence type="ECO:0000313" key="1">
    <source>
        <dbReference type="EMBL" id="KAF6029420.1"/>
    </source>
</evidence>
<dbReference type="EMBL" id="VXIV02001817">
    <property type="protein sequence ID" value="KAF6029420.1"/>
    <property type="molecule type" value="Genomic_DNA"/>
</dbReference>
<reference evidence="1" key="1">
    <citation type="submission" date="2020-06" db="EMBL/GenBank/DDBJ databases">
        <title>Draft genome of Bugula neritina, a colonial animal packing powerful symbionts and potential medicines.</title>
        <authorList>
            <person name="Rayko M."/>
        </authorList>
    </citation>
    <scope>NUCLEOTIDE SEQUENCE [LARGE SCALE GENOMIC DNA]</scope>
    <source>
        <strain evidence="1">Kwan_BN1</strain>
    </source>
</reference>
<dbReference type="Proteomes" id="UP000593567">
    <property type="component" value="Unassembled WGS sequence"/>
</dbReference>
<evidence type="ECO:0000313" key="2">
    <source>
        <dbReference type="Proteomes" id="UP000593567"/>
    </source>
</evidence>
<dbReference type="AlphaFoldDB" id="A0A7J7JST2"/>
<accession>A0A7J7JST2</accession>
<name>A0A7J7JST2_BUGNE</name>
<protein>
    <submittedName>
        <fullName evidence="1">Uncharacterized protein</fullName>
    </submittedName>
</protein>